<dbReference type="GO" id="GO:0006508">
    <property type="term" value="P:proteolysis"/>
    <property type="evidence" value="ECO:0007669"/>
    <property type="project" value="UniProtKB-KW"/>
</dbReference>
<dbReference type="InterPro" id="IPR000209">
    <property type="entry name" value="Peptidase_S8/S53_dom"/>
</dbReference>
<feature type="domain" description="Peptidase S8/S53" evidence="7">
    <location>
        <begin position="215"/>
        <end position="456"/>
    </location>
</feature>
<dbReference type="PANTHER" id="PTHR43806">
    <property type="entry name" value="PEPTIDASE S8"/>
    <property type="match status" value="1"/>
</dbReference>
<comment type="caution">
    <text evidence="8">The sequence shown here is derived from an EMBL/GenBank/DDBJ whole genome shotgun (WGS) entry which is preliminary data.</text>
</comment>
<evidence type="ECO:0000256" key="1">
    <source>
        <dbReference type="ARBA" id="ARBA00011073"/>
    </source>
</evidence>
<evidence type="ECO:0000256" key="5">
    <source>
        <dbReference type="PROSITE-ProRule" id="PRU01240"/>
    </source>
</evidence>
<dbReference type="AlphaFoldDB" id="A0AAX2QCR2"/>
<dbReference type="InterPro" id="IPR050131">
    <property type="entry name" value="Peptidase_S8_subtilisin-like"/>
</dbReference>
<dbReference type="SUPFAM" id="SSF52743">
    <property type="entry name" value="Subtilisin-like"/>
    <property type="match status" value="1"/>
</dbReference>
<dbReference type="Gene3D" id="3.40.50.200">
    <property type="entry name" value="Peptidase S8/S53 domain"/>
    <property type="match status" value="1"/>
</dbReference>
<sequence>MLLTVKIKSLRLLAAATIGGVLTVLPLPLGDAGFTMPAALADDDDGDDDGGGGGGGGGGDDNGRGGDRDNPAYHRGGSGFHDLRSLFRWPSRERRTPMRRAASTPEQAQNELVAIGLDEDAIAGLTQEGFAVEDRIQVSLIGSEMVRLIVPAGTTLDSARAAVVARSATAVVDLNHFYQPQSENKAGCSGEGCALVREIVGWPTSEITRCAKPPRIGLIDTAINIDHVTLTNTRLEVIRLSEGEATKSGAQHGTAVAALLIGASDSRVPGLLPGAELIAVDAFQRSGKSADIANIYDLVRALDMLVQRNVKVVNLSLTGPANAVLEKSVKAATESGMILVAAAGNDGPNAKPVYPAAYDEVIAVTAVDKGRNPYRRAVRGDYIDIAAPGVGVWTAASISGARQKTGTSFAAPFITAAVSVLIAGDPDMSHESLEAKIRQFTDDIGKPGKDPVFGWGLLNASRLCESISDTKPSAL</sequence>
<dbReference type="CDD" id="cd05561">
    <property type="entry name" value="Peptidases_S8_4"/>
    <property type="match status" value="1"/>
</dbReference>
<name>A0AAX2QCR2_9HYPH</name>
<proteinExistence type="inferred from homology"/>
<feature type="active site" description="Charge relay system" evidence="5">
    <location>
        <position position="220"/>
    </location>
</feature>
<dbReference type="PROSITE" id="PS00138">
    <property type="entry name" value="SUBTILASE_SER"/>
    <property type="match status" value="1"/>
</dbReference>
<evidence type="ECO:0000256" key="4">
    <source>
        <dbReference type="ARBA" id="ARBA00022825"/>
    </source>
</evidence>
<feature type="active site" description="Charge relay system" evidence="5">
    <location>
        <position position="252"/>
    </location>
</feature>
<gene>
    <name evidence="8" type="ORF">EV131_1163</name>
</gene>
<dbReference type="RefSeq" id="WP_245521179.1">
    <property type="nucleotide sequence ID" value="NZ_JAAXQQ010000012.1"/>
</dbReference>
<organism evidence="8 9">
    <name type="scientific">Rhizobium laguerreae</name>
    <dbReference type="NCBI Taxonomy" id="1076926"/>
    <lineage>
        <taxon>Bacteria</taxon>
        <taxon>Pseudomonadati</taxon>
        <taxon>Pseudomonadota</taxon>
        <taxon>Alphaproteobacteria</taxon>
        <taxon>Hyphomicrobiales</taxon>
        <taxon>Rhizobiaceae</taxon>
        <taxon>Rhizobium/Agrobacterium group</taxon>
        <taxon>Rhizobium</taxon>
    </lineage>
</organism>
<feature type="compositionally biased region" description="Acidic residues" evidence="6">
    <location>
        <begin position="41"/>
        <end position="50"/>
    </location>
</feature>
<protein>
    <submittedName>
        <fullName evidence="8">Subtilase family protein</fullName>
    </submittedName>
</protein>
<dbReference type="InterPro" id="IPR036852">
    <property type="entry name" value="Peptidase_S8/S53_dom_sf"/>
</dbReference>
<comment type="similarity">
    <text evidence="1 5">Belongs to the peptidase S8 family.</text>
</comment>
<keyword evidence="4 5" id="KW-0720">Serine protease</keyword>
<evidence type="ECO:0000259" key="7">
    <source>
        <dbReference type="Pfam" id="PF00082"/>
    </source>
</evidence>
<dbReference type="Pfam" id="PF00082">
    <property type="entry name" value="Peptidase_S8"/>
    <property type="match status" value="1"/>
</dbReference>
<feature type="compositionally biased region" description="Basic and acidic residues" evidence="6">
    <location>
        <begin position="61"/>
        <end position="72"/>
    </location>
</feature>
<evidence type="ECO:0000313" key="9">
    <source>
        <dbReference type="Proteomes" id="UP000295021"/>
    </source>
</evidence>
<keyword evidence="3 5" id="KW-0378">Hydrolase</keyword>
<evidence type="ECO:0000313" key="8">
    <source>
        <dbReference type="EMBL" id="TCU16827.1"/>
    </source>
</evidence>
<feature type="active site" description="Charge relay system" evidence="5">
    <location>
        <position position="408"/>
    </location>
</feature>
<dbReference type="EMBL" id="SMBI01000016">
    <property type="protein sequence ID" value="TCU16827.1"/>
    <property type="molecule type" value="Genomic_DNA"/>
</dbReference>
<dbReference type="InterPro" id="IPR023828">
    <property type="entry name" value="Peptidase_S8_Ser-AS"/>
</dbReference>
<evidence type="ECO:0000256" key="2">
    <source>
        <dbReference type="ARBA" id="ARBA00022670"/>
    </source>
</evidence>
<dbReference type="GO" id="GO:0004252">
    <property type="term" value="F:serine-type endopeptidase activity"/>
    <property type="evidence" value="ECO:0007669"/>
    <property type="project" value="UniProtKB-UniRule"/>
</dbReference>
<dbReference type="PRINTS" id="PR00723">
    <property type="entry name" value="SUBTILISIN"/>
</dbReference>
<keyword evidence="2 5" id="KW-0645">Protease</keyword>
<reference evidence="8 9" key="1">
    <citation type="submission" date="2019-03" db="EMBL/GenBank/DDBJ databases">
        <title>Genomic Encyclopedia of Type Strains, Phase IV (KMG-V): Genome sequencing to study the core and pangenomes of soil and plant-associated prokaryotes.</title>
        <authorList>
            <person name="Whitman W."/>
        </authorList>
    </citation>
    <scope>NUCLEOTIDE SEQUENCE [LARGE SCALE GENOMIC DNA]</scope>
    <source>
        <strain evidence="8 9">FB403</strain>
    </source>
</reference>
<feature type="compositionally biased region" description="Gly residues" evidence="6">
    <location>
        <begin position="51"/>
        <end position="60"/>
    </location>
</feature>
<evidence type="ECO:0000256" key="3">
    <source>
        <dbReference type="ARBA" id="ARBA00022801"/>
    </source>
</evidence>
<dbReference type="Proteomes" id="UP000295021">
    <property type="component" value="Unassembled WGS sequence"/>
</dbReference>
<evidence type="ECO:0000256" key="6">
    <source>
        <dbReference type="SAM" id="MobiDB-lite"/>
    </source>
</evidence>
<dbReference type="InterPro" id="IPR015500">
    <property type="entry name" value="Peptidase_S8_subtilisin-rel"/>
</dbReference>
<accession>A0AAX2QCR2</accession>
<dbReference type="PROSITE" id="PS51892">
    <property type="entry name" value="SUBTILASE"/>
    <property type="match status" value="1"/>
</dbReference>
<dbReference type="PANTHER" id="PTHR43806:SF11">
    <property type="entry name" value="CEREVISIN-RELATED"/>
    <property type="match status" value="1"/>
</dbReference>
<feature type="region of interest" description="Disordered" evidence="6">
    <location>
        <begin position="38"/>
        <end position="79"/>
    </location>
</feature>